<protein>
    <submittedName>
        <fullName evidence="6">Transcriptional regulatory protein UhpA</fullName>
    </submittedName>
</protein>
<evidence type="ECO:0000259" key="5">
    <source>
        <dbReference type="PROSITE" id="PS50043"/>
    </source>
</evidence>
<sequence>MSDSMMGKSHAGHLKLVADSIADFSVPGSEMLTQKQWTITSEKFRLTNRERQVCQRLFEGMTRNQVAEELGIKPRTVRHYMEHIHEKLDVSNRVGVVLRIIEMRDRIDEPGEQDTERLGEPSPTEDRN</sequence>
<dbReference type="RefSeq" id="WP_084417410.1">
    <property type="nucleotide sequence ID" value="NZ_CP042912.1"/>
</dbReference>
<dbReference type="EMBL" id="CP042912">
    <property type="protein sequence ID" value="QEG23570.1"/>
    <property type="molecule type" value="Genomic_DNA"/>
</dbReference>
<dbReference type="KEGG" id="mff:MFFC18_34710"/>
<dbReference type="Gene3D" id="1.10.10.10">
    <property type="entry name" value="Winged helix-like DNA-binding domain superfamily/Winged helix DNA-binding domain"/>
    <property type="match status" value="1"/>
</dbReference>
<gene>
    <name evidence="6" type="primary">uhpA</name>
    <name evidence="6" type="ORF">MFFC18_34710</name>
</gene>
<keyword evidence="7" id="KW-1185">Reference proteome</keyword>
<dbReference type="PROSITE" id="PS50043">
    <property type="entry name" value="HTH_LUXR_2"/>
    <property type="match status" value="1"/>
</dbReference>
<dbReference type="PANTHER" id="PTHR44688">
    <property type="entry name" value="DNA-BINDING TRANSCRIPTIONAL ACTIVATOR DEVR_DOSR"/>
    <property type="match status" value="1"/>
</dbReference>
<dbReference type="AlphaFoldDB" id="A0A5B9PEJ1"/>
<proteinExistence type="predicted"/>
<keyword evidence="3" id="KW-0804">Transcription</keyword>
<dbReference type="InterPro" id="IPR000792">
    <property type="entry name" value="Tscrpt_reg_LuxR_C"/>
</dbReference>
<keyword evidence="2" id="KW-0238">DNA-binding</keyword>
<evidence type="ECO:0000256" key="1">
    <source>
        <dbReference type="ARBA" id="ARBA00023015"/>
    </source>
</evidence>
<dbReference type="Pfam" id="PF00196">
    <property type="entry name" value="GerE"/>
    <property type="match status" value="1"/>
</dbReference>
<dbReference type="InterPro" id="IPR016032">
    <property type="entry name" value="Sig_transdc_resp-reg_C-effctor"/>
</dbReference>
<dbReference type="PRINTS" id="PR00038">
    <property type="entry name" value="HTHLUXR"/>
</dbReference>
<organism evidence="6 7">
    <name type="scientific">Mariniblastus fucicola</name>
    <dbReference type="NCBI Taxonomy" id="980251"/>
    <lineage>
        <taxon>Bacteria</taxon>
        <taxon>Pseudomonadati</taxon>
        <taxon>Planctomycetota</taxon>
        <taxon>Planctomycetia</taxon>
        <taxon>Pirellulales</taxon>
        <taxon>Pirellulaceae</taxon>
        <taxon>Mariniblastus</taxon>
    </lineage>
</organism>
<dbReference type="OrthoDB" id="9780153at2"/>
<feature type="domain" description="HTH luxR-type" evidence="5">
    <location>
        <begin position="39"/>
        <end position="104"/>
    </location>
</feature>
<name>A0A5B9PEJ1_9BACT</name>
<evidence type="ECO:0000313" key="6">
    <source>
        <dbReference type="EMBL" id="QEG23570.1"/>
    </source>
</evidence>
<dbReference type="SMART" id="SM00421">
    <property type="entry name" value="HTH_LUXR"/>
    <property type="match status" value="1"/>
</dbReference>
<keyword evidence="1" id="KW-0805">Transcription regulation</keyword>
<evidence type="ECO:0000313" key="7">
    <source>
        <dbReference type="Proteomes" id="UP000322214"/>
    </source>
</evidence>
<evidence type="ECO:0000256" key="4">
    <source>
        <dbReference type="SAM" id="MobiDB-lite"/>
    </source>
</evidence>
<dbReference type="GO" id="GO:0006355">
    <property type="term" value="P:regulation of DNA-templated transcription"/>
    <property type="evidence" value="ECO:0007669"/>
    <property type="project" value="InterPro"/>
</dbReference>
<evidence type="ECO:0000256" key="2">
    <source>
        <dbReference type="ARBA" id="ARBA00023125"/>
    </source>
</evidence>
<dbReference type="GO" id="GO:0003677">
    <property type="term" value="F:DNA binding"/>
    <property type="evidence" value="ECO:0007669"/>
    <property type="project" value="UniProtKB-KW"/>
</dbReference>
<dbReference type="Proteomes" id="UP000322214">
    <property type="component" value="Chromosome"/>
</dbReference>
<feature type="region of interest" description="Disordered" evidence="4">
    <location>
        <begin position="105"/>
        <end position="128"/>
    </location>
</feature>
<dbReference type="SUPFAM" id="SSF46894">
    <property type="entry name" value="C-terminal effector domain of the bipartite response regulators"/>
    <property type="match status" value="1"/>
</dbReference>
<evidence type="ECO:0000256" key="3">
    <source>
        <dbReference type="ARBA" id="ARBA00023163"/>
    </source>
</evidence>
<dbReference type="PANTHER" id="PTHR44688:SF16">
    <property type="entry name" value="DNA-BINDING TRANSCRIPTIONAL ACTIVATOR DEVR_DOSR"/>
    <property type="match status" value="1"/>
</dbReference>
<dbReference type="CDD" id="cd06170">
    <property type="entry name" value="LuxR_C_like"/>
    <property type="match status" value="1"/>
</dbReference>
<dbReference type="STRING" id="980251.GCA_001642875_04482"/>
<reference evidence="6 7" key="1">
    <citation type="submission" date="2019-08" db="EMBL/GenBank/DDBJ databases">
        <title>Deep-cultivation of Planctomycetes and their phenomic and genomic characterization uncovers novel biology.</title>
        <authorList>
            <person name="Wiegand S."/>
            <person name="Jogler M."/>
            <person name="Boedeker C."/>
            <person name="Pinto D."/>
            <person name="Vollmers J."/>
            <person name="Rivas-Marin E."/>
            <person name="Kohn T."/>
            <person name="Peeters S.H."/>
            <person name="Heuer A."/>
            <person name="Rast P."/>
            <person name="Oberbeckmann S."/>
            <person name="Bunk B."/>
            <person name="Jeske O."/>
            <person name="Meyerdierks A."/>
            <person name="Storesund J.E."/>
            <person name="Kallscheuer N."/>
            <person name="Luecker S."/>
            <person name="Lage O.M."/>
            <person name="Pohl T."/>
            <person name="Merkel B.J."/>
            <person name="Hornburger P."/>
            <person name="Mueller R.-W."/>
            <person name="Bruemmer F."/>
            <person name="Labrenz M."/>
            <person name="Spormann A.M."/>
            <person name="Op den Camp H."/>
            <person name="Overmann J."/>
            <person name="Amann R."/>
            <person name="Jetten M.S.M."/>
            <person name="Mascher T."/>
            <person name="Medema M.H."/>
            <person name="Devos D.P."/>
            <person name="Kaster A.-K."/>
            <person name="Ovreas L."/>
            <person name="Rohde M."/>
            <person name="Galperin M.Y."/>
            <person name="Jogler C."/>
        </authorList>
    </citation>
    <scope>NUCLEOTIDE SEQUENCE [LARGE SCALE GENOMIC DNA]</scope>
    <source>
        <strain evidence="6 7">FC18</strain>
    </source>
</reference>
<dbReference type="InterPro" id="IPR036388">
    <property type="entry name" value="WH-like_DNA-bd_sf"/>
</dbReference>
<accession>A0A5B9PEJ1</accession>